<evidence type="ECO:0000313" key="3">
    <source>
        <dbReference type="Proteomes" id="UP000234639"/>
    </source>
</evidence>
<dbReference type="RefSeq" id="WP_101636456.1">
    <property type="nucleotide sequence ID" value="NZ_PKHU01000001.1"/>
</dbReference>
<dbReference type="PANTHER" id="PTHR30189">
    <property type="entry name" value="LPS-ASSEMBLY PROTEIN"/>
    <property type="match status" value="1"/>
</dbReference>
<dbReference type="GO" id="GO:0043165">
    <property type="term" value="P:Gram-negative-bacterium-type cell outer membrane assembly"/>
    <property type="evidence" value="ECO:0007669"/>
    <property type="project" value="InterPro"/>
</dbReference>
<accession>A0A2I1NC36</accession>
<protein>
    <submittedName>
        <fullName evidence="2">Uncharacterized protein</fullName>
    </submittedName>
</protein>
<evidence type="ECO:0000313" key="2">
    <source>
        <dbReference type="EMBL" id="PKZ29963.1"/>
    </source>
</evidence>
<gene>
    <name evidence="2" type="ORF">CYJ41_00545</name>
</gene>
<evidence type="ECO:0000256" key="1">
    <source>
        <dbReference type="SAM" id="SignalP"/>
    </source>
</evidence>
<name>A0A2I1NC36_9BACT</name>
<dbReference type="EMBL" id="PKHU01000001">
    <property type="protein sequence ID" value="PKZ29963.1"/>
    <property type="molecule type" value="Genomic_DNA"/>
</dbReference>
<keyword evidence="1" id="KW-0732">Signal</keyword>
<dbReference type="GO" id="GO:0009279">
    <property type="term" value="C:cell outer membrane"/>
    <property type="evidence" value="ECO:0007669"/>
    <property type="project" value="InterPro"/>
</dbReference>
<dbReference type="Proteomes" id="UP000234639">
    <property type="component" value="Unassembled WGS sequence"/>
</dbReference>
<sequence>MLNKRIFFLIFFIISSICANVQDVEFLADNVKKIDTKIHANGNVIMYSKDYLVTSDMAIYDEKNEVAEFFGNINLLKGKNETSKTTYLKLDFKNKENFAEENFMMDKEAEIWMQNKTICTDQKYYRTKNSVVSSCNIDNPDWKIKYTSGKLNKETKFLHLFNPVFYVGNVPVLYLPYFGFPTDKTRRTGLLIPEIGYISKEGFYYKQPIYFAPYESWDLQLDPQVRTTRGFGIYATFRFADSPYSYGEIRGGVFDNFKRAQERLEYKNEKHHGYEFDYDRSKLLGYLVNGEFKENLWIRFTNINDVEYYDLKEKSGSNEDGDSLATSKLNYYLTTDEHYFGTYARYYIDTDKLNSKNHFKNDDTLQELPTLHYHKFANSVFLDNLLYSADFKAHNYTRKVGVTAKQYEFNLPLVFTTPILNDWLNFKFTEAFYATHIDYSKNYIYQNGEFYKDKSSDYVNNYHKFSLGTDIAKSYESYFHTMNLDLSYLIPGYQSGDINQRLFKEFKYNYDKDKNIVNSNALKDMANRLYYEDNFLGELGKDYTQRNLMANFTEYLYNKNGRKFLRHSVKQKYDFEDKEFGNLIHRLDLYFSNGLNLGNKFEYSNENKRFEKVQSYVGYSDKTFSARLSHSYENIKRFEKYDKDNYLILDTSLNLPYFYKLFAKYEYDLERSYSKMWRLGLTRNRKCWNYTFVYQEDLEPKTSSNFYYKKANRKRAFYFFINFYPFGGVGYDVSKNIDYDKDISK</sequence>
<dbReference type="GO" id="GO:0015920">
    <property type="term" value="P:lipopolysaccharide transport"/>
    <property type="evidence" value="ECO:0007669"/>
    <property type="project" value="InterPro"/>
</dbReference>
<feature type="signal peptide" evidence="1">
    <location>
        <begin position="1"/>
        <end position="19"/>
    </location>
</feature>
<organism evidence="2 3">
    <name type="scientific">Campylobacter ureolyticus</name>
    <dbReference type="NCBI Taxonomy" id="827"/>
    <lineage>
        <taxon>Bacteria</taxon>
        <taxon>Pseudomonadati</taxon>
        <taxon>Campylobacterota</taxon>
        <taxon>Epsilonproteobacteria</taxon>
        <taxon>Campylobacterales</taxon>
        <taxon>Campylobacteraceae</taxon>
        <taxon>Campylobacter</taxon>
    </lineage>
</organism>
<dbReference type="InterPro" id="IPR020889">
    <property type="entry name" value="LipoPS_assembly_LptD"/>
</dbReference>
<dbReference type="AlphaFoldDB" id="A0A2I1NC36"/>
<proteinExistence type="inferred from homology"/>
<dbReference type="GO" id="GO:1990351">
    <property type="term" value="C:transporter complex"/>
    <property type="evidence" value="ECO:0007669"/>
    <property type="project" value="TreeGrafter"/>
</dbReference>
<dbReference type="HAMAP" id="MF_01411">
    <property type="entry name" value="LPS_assembly_LptD"/>
    <property type="match status" value="1"/>
</dbReference>
<feature type="chain" id="PRO_5039917058" evidence="1">
    <location>
        <begin position="20"/>
        <end position="745"/>
    </location>
</feature>
<reference evidence="2 3" key="1">
    <citation type="submission" date="2017-12" db="EMBL/GenBank/DDBJ databases">
        <title>Phylogenetic diversity of female urinary microbiome.</title>
        <authorList>
            <person name="Thomas-White K."/>
            <person name="Wolfe A.J."/>
        </authorList>
    </citation>
    <scope>NUCLEOTIDE SEQUENCE [LARGE SCALE GENOMIC DNA]</scope>
    <source>
        <strain evidence="2 3">UMB0112</strain>
    </source>
</reference>
<dbReference type="InterPro" id="IPR050218">
    <property type="entry name" value="LptD"/>
</dbReference>
<comment type="caution">
    <text evidence="2">The sequence shown here is derived from an EMBL/GenBank/DDBJ whole genome shotgun (WGS) entry which is preliminary data.</text>
</comment>
<dbReference type="PANTHER" id="PTHR30189:SF1">
    <property type="entry name" value="LPS-ASSEMBLY PROTEIN LPTD"/>
    <property type="match status" value="1"/>
</dbReference>